<reference evidence="4" key="3">
    <citation type="submission" date="2020-12" db="UniProtKB">
        <authorList>
            <consortium name="EnsemblPlants"/>
        </authorList>
    </citation>
    <scope>IDENTIFICATION</scope>
</reference>
<dbReference type="PANTHER" id="PTHR33598">
    <property type="entry name" value="OS02G0833400 PROTEIN"/>
    <property type="match status" value="1"/>
</dbReference>
<evidence type="ECO:0000313" key="6">
    <source>
        <dbReference type="Proteomes" id="UP000006727"/>
    </source>
</evidence>
<keyword evidence="1" id="KW-0175">Coiled coil</keyword>
<feature type="region of interest" description="Disordered" evidence="2">
    <location>
        <begin position="81"/>
        <end position="105"/>
    </location>
</feature>
<dbReference type="FunCoup" id="A0A2K1KAB1">
    <property type="interactions" value="1876"/>
</dbReference>
<reference evidence="3 6" key="1">
    <citation type="journal article" date="2008" name="Science">
        <title>The Physcomitrella genome reveals evolutionary insights into the conquest of land by plants.</title>
        <authorList>
            <person name="Rensing S."/>
            <person name="Lang D."/>
            <person name="Zimmer A."/>
            <person name="Terry A."/>
            <person name="Salamov A."/>
            <person name="Shapiro H."/>
            <person name="Nishiyama T."/>
            <person name="Perroud P.-F."/>
            <person name="Lindquist E."/>
            <person name="Kamisugi Y."/>
            <person name="Tanahashi T."/>
            <person name="Sakakibara K."/>
            <person name="Fujita T."/>
            <person name="Oishi K."/>
            <person name="Shin-I T."/>
            <person name="Kuroki Y."/>
            <person name="Toyoda A."/>
            <person name="Suzuki Y."/>
            <person name="Hashimoto A."/>
            <person name="Yamaguchi K."/>
            <person name="Sugano A."/>
            <person name="Kohara Y."/>
            <person name="Fujiyama A."/>
            <person name="Anterola A."/>
            <person name="Aoki S."/>
            <person name="Ashton N."/>
            <person name="Barbazuk W.B."/>
            <person name="Barker E."/>
            <person name="Bennetzen J."/>
            <person name="Bezanilla M."/>
            <person name="Blankenship R."/>
            <person name="Cho S.H."/>
            <person name="Dutcher S."/>
            <person name="Estelle M."/>
            <person name="Fawcett J.A."/>
            <person name="Gundlach H."/>
            <person name="Hanada K."/>
            <person name="Heyl A."/>
            <person name="Hicks K.A."/>
            <person name="Hugh J."/>
            <person name="Lohr M."/>
            <person name="Mayer K."/>
            <person name="Melkozernov A."/>
            <person name="Murata T."/>
            <person name="Nelson D."/>
            <person name="Pils B."/>
            <person name="Prigge M."/>
            <person name="Reiss B."/>
            <person name="Renner T."/>
            <person name="Rombauts S."/>
            <person name="Rushton P."/>
            <person name="Sanderfoot A."/>
            <person name="Schween G."/>
            <person name="Shiu S.-H."/>
            <person name="Stueber K."/>
            <person name="Theodoulou F.L."/>
            <person name="Tu H."/>
            <person name="Van de Peer Y."/>
            <person name="Verrier P.J."/>
            <person name="Waters E."/>
            <person name="Wood A."/>
            <person name="Yang L."/>
            <person name="Cove D."/>
            <person name="Cuming A."/>
            <person name="Hasebe M."/>
            <person name="Lucas S."/>
            <person name="Mishler D.B."/>
            <person name="Reski R."/>
            <person name="Grigoriev I."/>
            <person name="Quatrano R.S."/>
            <person name="Boore J.L."/>
        </authorList>
    </citation>
    <scope>NUCLEOTIDE SEQUENCE [LARGE SCALE GENOMIC DNA]</scope>
    <source>
        <strain evidence="4 6">cv. Gransden 2004</strain>
    </source>
</reference>
<evidence type="ECO:0000256" key="1">
    <source>
        <dbReference type="SAM" id="Coils"/>
    </source>
</evidence>
<name>A0A2K1KAB1_PHYPA</name>
<accession>A0A2K1KAB1</accession>
<dbReference type="Pfam" id="PF05542">
    <property type="entry name" value="DUF760"/>
    <property type="match status" value="2"/>
</dbReference>
<sequence>MVAMSLNLQAMVAPGSSGHLVPAATVHPNAGLALSSGLCMRRRWRAQGRGRNCAVAAGGLLRLPLVSPKPKRKVLLVSAVASGGGSDSSGNGDAESSDEVASVESDAAANVDSAYKSRRDMLQEYVKNVQPEFMERFVQKAPAQVVEAMRQTVTNMLGTLPPQFFDIHVSTIAENLAQLMYSVMMTGYMFRNAQYRLELQQSLSLAALPVTSNVTSDSRYAPGTQKSTVSGEVVRWRKDEEIPERVDAVEYIELLENEVEELRKQLELRGRGKNELLEYLKSLQPQNLQELTSSAGEDALEAMNTFVARLIGVAEPDKLKRAATQTTAAELARILYWLMVVGYSIRNIEVRYDMERVLGMPPKLAELPPGESL</sequence>
<dbReference type="Proteomes" id="UP000006727">
    <property type="component" value="Chromosome 7"/>
</dbReference>
<dbReference type="PaxDb" id="3218-PP1S207_10V6.2"/>
<dbReference type="PANTHER" id="PTHR33598:SF4">
    <property type="entry name" value="OS02G0833400 PROTEIN"/>
    <property type="match status" value="1"/>
</dbReference>
<dbReference type="OMA" id="FAMNEFI"/>
<dbReference type="STRING" id="3218.A0A2K1KAB1"/>
<dbReference type="EnsemblPlants" id="Pp3c7_4160V3.1">
    <property type="protein sequence ID" value="Pp3c7_4160V3.1"/>
    <property type="gene ID" value="Pp3c7_4160"/>
</dbReference>
<dbReference type="Gramene" id="Pp3c7_4160V3.1">
    <property type="protein sequence ID" value="Pp3c7_4160V3.1"/>
    <property type="gene ID" value="Pp3c7_4160"/>
</dbReference>
<proteinExistence type="predicted"/>
<reference evidence="3 6" key="2">
    <citation type="journal article" date="2018" name="Plant J.">
        <title>The Physcomitrella patens chromosome-scale assembly reveals moss genome structure and evolution.</title>
        <authorList>
            <person name="Lang D."/>
            <person name="Ullrich K.K."/>
            <person name="Murat F."/>
            <person name="Fuchs J."/>
            <person name="Jenkins J."/>
            <person name="Haas F.B."/>
            <person name="Piednoel M."/>
            <person name="Gundlach H."/>
            <person name="Van Bel M."/>
            <person name="Meyberg R."/>
            <person name="Vives C."/>
            <person name="Morata J."/>
            <person name="Symeonidi A."/>
            <person name="Hiss M."/>
            <person name="Muchero W."/>
            <person name="Kamisugi Y."/>
            <person name="Saleh O."/>
            <person name="Blanc G."/>
            <person name="Decker E.L."/>
            <person name="van Gessel N."/>
            <person name="Grimwood J."/>
            <person name="Hayes R.D."/>
            <person name="Graham S.W."/>
            <person name="Gunter L.E."/>
            <person name="McDaniel S.F."/>
            <person name="Hoernstein S.N.W."/>
            <person name="Larsson A."/>
            <person name="Li F.W."/>
            <person name="Perroud P.F."/>
            <person name="Phillips J."/>
            <person name="Ranjan P."/>
            <person name="Rokshar D.S."/>
            <person name="Rothfels C.J."/>
            <person name="Schneider L."/>
            <person name="Shu S."/>
            <person name="Stevenson D.W."/>
            <person name="Thummler F."/>
            <person name="Tillich M."/>
            <person name="Villarreal Aguilar J.C."/>
            <person name="Widiez T."/>
            <person name="Wong G.K."/>
            <person name="Wymore A."/>
            <person name="Zhang Y."/>
            <person name="Zimmer A.D."/>
            <person name="Quatrano R.S."/>
            <person name="Mayer K.F.X."/>
            <person name="Goodstein D."/>
            <person name="Casacuberta J.M."/>
            <person name="Vandepoele K."/>
            <person name="Reski R."/>
            <person name="Cuming A.C."/>
            <person name="Tuskan G.A."/>
            <person name="Maumus F."/>
            <person name="Salse J."/>
            <person name="Schmutz J."/>
            <person name="Rensing S.A."/>
        </authorList>
    </citation>
    <scope>NUCLEOTIDE SEQUENCE [LARGE SCALE GENOMIC DNA]</scope>
    <source>
        <strain evidence="4 6">cv. Gransden 2004</strain>
    </source>
</reference>
<organism evidence="3">
    <name type="scientific">Physcomitrium patens</name>
    <name type="common">Spreading-leaved earth moss</name>
    <name type="synonym">Physcomitrella patens</name>
    <dbReference type="NCBI Taxonomy" id="3218"/>
    <lineage>
        <taxon>Eukaryota</taxon>
        <taxon>Viridiplantae</taxon>
        <taxon>Streptophyta</taxon>
        <taxon>Embryophyta</taxon>
        <taxon>Bryophyta</taxon>
        <taxon>Bryophytina</taxon>
        <taxon>Bryopsida</taxon>
        <taxon>Funariidae</taxon>
        <taxon>Funariales</taxon>
        <taxon>Funariaceae</taxon>
        <taxon>Physcomitrium</taxon>
    </lineage>
</organism>
<evidence type="ECO:0000313" key="3">
    <source>
        <dbReference type="EMBL" id="PNR50713.1"/>
    </source>
</evidence>
<dbReference type="KEGG" id="ppp:112284777"/>
<protein>
    <submittedName>
        <fullName evidence="3 4">Uncharacterized protein</fullName>
    </submittedName>
</protein>
<dbReference type="RefSeq" id="XP_024380769.1">
    <property type="nucleotide sequence ID" value="XM_024525001.2"/>
</dbReference>
<dbReference type="InterPro" id="IPR008479">
    <property type="entry name" value="DUF760"/>
</dbReference>
<evidence type="ECO:0000313" key="5">
    <source>
        <dbReference type="EnsemblPlants" id="Pp3c7_4165V3.1"/>
    </source>
</evidence>
<dbReference type="EnsemblPlants" id="Pp3c7_4165V3.1">
    <property type="protein sequence ID" value="Pp3c7_4165V3.1"/>
    <property type="gene ID" value="Pp3c7_4165"/>
</dbReference>
<dbReference type="Gramene" id="Pp3c7_4165V3.1">
    <property type="protein sequence ID" value="Pp3c7_4165V3.1"/>
    <property type="gene ID" value="Pp3c7_4165"/>
</dbReference>
<dbReference type="OrthoDB" id="4115at2759"/>
<evidence type="ECO:0000313" key="4">
    <source>
        <dbReference type="EnsemblPlants" id="Pp3c7_4160V3.1"/>
    </source>
</evidence>
<dbReference type="AlphaFoldDB" id="A0A2K1KAB1"/>
<evidence type="ECO:0000256" key="2">
    <source>
        <dbReference type="SAM" id="MobiDB-lite"/>
    </source>
</evidence>
<keyword evidence="6" id="KW-1185">Reference proteome</keyword>
<feature type="coiled-coil region" evidence="1">
    <location>
        <begin position="245"/>
        <end position="272"/>
    </location>
</feature>
<dbReference type="EMBL" id="ABEU02000007">
    <property type="protein sequence ID" value="PNR50713.1"/>
    <property type="molecule type" value="Genomic_DNA"/>
</dbReference>
<dbReference type="GeneID" id="112284777"/>
<feature type="compositionally biased region" description="Low complexity" evidence="2">
    <location>
        <begin position="88"/>
        <end position="105"/>
    </location>
</feature>
<gene>
    <name evidence="5" type="primary">LOC112284777</name>
    <name evidence="3" type="ORF">PHYPA_009899</name>
</gene>